<gene>
    <name evidence="2" type="ORF">KBO27_30850</name>
</gene>
<reference evidence="2 3" key="1">
    <citation type="submission" date="2021-04" db="EMBL/GenBank/DDBJ databases">
        <title>Whole-genome sequencing of Saccharopolyspora endophytica KCTC 19397.</title>
        <authorList>
            <person name="Ay H."/>
            <person name="Saygin H."/>
            <person name="Sahin N."/>
        </authorList>
    </citation>
    <scope>NUCLEOTIDE SEQUENCE [LARGE SCALE GENOMIC DNA]</scope>
    <source>
        <strain evidence="2 3">KCTC 19397</strain>
    </source>
</reference>
<sequence>MNGGIDTGMTVESVEVVSQDLDDNAPEQVEYRFAESVSDVGDPAAFQLSGFATNASVKAQSAQIKEGDTNTVLTEYAPGTDVDAYTVAITDSQAVQNESGRTNLPNTNELQGGEANVSGTDAPRLTDRSHKNDTLDQVTYVFDRNLKEDGGGADASNFGLYTRDGRAIEGQSIVTSNDDTVTVQFDSQVEDGVKQFANADAVTDTRGVKNAPSAVGDDTTGPNLASTSGLIGKTQFDYKFDQPVTAEDAKKFTVYTADGKAIQGDSMVQPSPDTIRVAYPDIQDFGDQISLAAVDEGAAQSSDGSATPNAVGDQSVGGDRSGSLTSGPDLTGASVDSDTGQVRLDFDETIDDGKDYDPAGFQLVTSAGDRIDARDVVEVDESSVLVSFNRASAEASDSITIKNNAVQDEQGNGNLLANRGLGGGGDTTAPAPDQSDRSDQDGLEERAPATQQSDEQDLNRDNDRNDQDNNLNDQNNDRDNDLDDNQNNNRDDDQTDQNNNQHNDRDDDGPN</sequence>
<feature type="compositionally biased region" description="Basic and acidic residues" evidence="1">
    <location>
        <begin position="434"/>
        <end position="447"/>
    </location>
</feature>
<evidence type="ECO:0000256" key="1">
    <source>
        <dbReference type="SAM" id="MobiDB-lite"/>
    </source>
</evidence>
<feature type="region of interest" description="Disordered" evidence="1">
    <location>
        <begin position="296"/>
        <end position="342"/>
    </location>
</feature>
<feature type="compositionally biased region" description="Polar residues" evidence="1">
    <location>
        <begin position="322"/>
        <end position="340"/>
    </location>
</feature>
<evidence type="ECO:0000313" key="3">
    <source>
        <dbReference type="Proteomes" id="UP000674084"/>
    </source>
</evidence>
<dbReference type="Proteomes" id="UP000674084">
    <property type="component" value="Unassembled WGS sequence"/>
</dbReference>
<feature type="region of interest" description="Disordered" evidence="1">
    <location>
        <begin position="96"/>
        <end position="132"/>
    </location>
</feature>
<name>A0ABS5DPY8_9PSEU</name>
<feature type="region of interest" description="Disordered" evidence="1">
    <location>
        <begin position="404"/>
        <end position="511"/>
    </location>
</feature>
<evidence type="ECO:0000313" key="2">
    <source>
        <dbReference type="EMBL" id="MBQ0928364.1"/>
    </source>
</evidence>
<feature type="compositionally biased region" description="Polar residues" evidence="1">
    <location>
        <begin position="96"/>
        <end position="110"/>
    </location>
</feature>
<feature type="compositionally biased region" description="Basic and acidic residues" evidence="1">
    <location>
        <begin position="457"/>
        <end position="467"/>
    </location>
</feature>
<proteinExistence type="predicted"/>
<feature type="compositionally biased region" description="Polar residues" evidence="1">
    <location>
        <begin position="299"/>
        <end position="308"/>
    </location>
</feature>
<dbReference type="RefSeq" id="WP_210973374.1">
    <property type="nucleotide sequence ID" value="NZ_JAGPXE010000018.1"/>
</dbReference>
<comment type="caution">
    <text evidence="2">The sequence shown here is derived from an EMBL/GenBank/DDBJ whole genome shotgun (WGS) entry which is preliminary data.</text>
</comment>
<accession>A0ABS5DPY8</accession>
<keyword evidence="3" id="KW-1185">Reference proteome</keyword>
<protein>
    <submittedName>
        <fullName evidence="2">Uncharacterized protein</fullName>
    </submittedName>
</protein>
<organism evidence="2 3">
    <name type="scientific">Saccharopolyspora endophytica</name>
    <dbReference type="NCBI Taxonomy" id="543886"/>
    <lineage>
        <taxon>Bacteria</taxon>
        <taxon>Bacillati</taxon>
        <taxon>Actinomycetota</taxon>
        <taxon>Actinomycetes</taxon>
        <taxon>Pseudonocardiales</taxon>
        <taxon>Pseudonocardiaceae</taxon>
        <taxon>Saccharopolyspora</taxon>
    </lineage>
</organism>
<dbReference type="EMBL" id="JAGPXE010000018">
    <property type="protein sequence ID" value="MBQ0928364.1"/>
    <property type="molecule type" value="Genomic_DNA"/>
</dbReference>